<keyword evidence="1" id="KW-0862">Zinc</keyword>
<dbReference type="PANTHER" id="PTHR12736">
    <property type="entry name" value="LANC-LIKE PROTEIN"/>
    <property type="match status" value="1"/>
</dbReference>
<dbReference type="RefSeq" id="WP_120711003.1">
    <property type="nucleotide sequence ID" value="NZ_RBCJ01000002.1"/>
</dbReference>
<keyword evidence="1" id="KW-0479">Metal-binding</keyword>
<dbReference type="PANTHER" id="PTHR12736:SF7">
    <property type="entry name" value="LANC-LIKE PROTEIN 3"/>
    <property type="match status" value="1"/>
</dbReference>
<dbReference type="Pfam" id="PF05147">
    <property type="entry name" value="LANC_like"/>
    <property type="match status" value="1"/>
</dbReference>
<dbReference type="GO" id="GO:0031179">
    <property type="term" value="P:peptide modification"/>
    <property type="evidence" value="ECO:0007669"/>
    <property type="project" value="InterPro"/>
</dbReference>
<name>A0A3B0CB80_9FLAO</name>
<feature type="binding site" evidence="1">
    <location>
        <position position="312"/>
    </location>
    <ligand>
        <name>Zn(2+)</name>
        <dbReference type="ChEBI" id="CHEBI:29105"/>
    </ligand>
</feature>
<dbReference type="Proteomes" id="UP000276603">
    <property type="component" value="Unassembled WGS sequence"/>
</dbReference>
<protein>
    <recommendedName>
        <fullName evidence="4">Lanthionine synthetase</fullName>
    </recommendedName>
</protein>
<dbReference type="SMART" id="SM01260">
    <property type="entry name" value="LANC_like"/>
    <property type="match status" value="1"/>
</dbReference>
<evidence type="ECO:0008006" key="4">
    <source>
        <dbReference type="Google" id="ProtNLM"/>
    </source>
</evidence>
<feature type="binding site" evidence="1">
    <location>
        <position position="311"/>
    </location>
    <ligand>
        <name>Zn(2+)</name>
        <dbReference type="ChEBI" id="CHEBI:29105"/>
    </ligand>
</feature>
<dbReference type="Gene3D" id="1.50.10.20">
    <property type="match status" value="1"/>
</dbReference>
<dbReference type="AlphaFoldDB" id="A0A3B0CB80"/>
<evidence type="ECO:0000313" key="2">
    <source>
        <dbReference type="EMBL" id="RKN80847.1"/>
    </source>
</evidence>
<sequence>MSKKILEEHLAEIDDAIRRHYKEEKNAGVLVGLSGVSLFQFYYSKYLDVNSNADFGVEMLSKVIDGIDEGYGYPTFCDGIAGTGWVLDHLEQADLMEIETDDLLSQLDGYLHTAMVSDMKVGNYDFLHGAIGYALYFLNRYRNTKSTKLKNRYKTYLLGFISFLDESSEKDKDSNLKWISVNPRNQEKSYNLGLSHGIAGIIGIMVKLSQYDDFKPVTETMLKGAVGYVIGFKKENNSISLFPNRVLTNGETGGNSRLGWCYGELGIGLQLYYASKVLEDEKLKNESISILKHAAERTTPDTSLVKDAIVCHGSYGIAQIFSRIYKETKIPIFKDAMEFWIQDGINKAIHEDGYAGYKQWRDVNEWIVGISLLEGISGMGLVIIDYLADFETSWDECLMIS</sequence>
<dbReference type="CDD" id="cd04793">
    <property type="entry name" value="LanC"/>
    <property type="match status" value="1"/>
</dbReference>
<accession>A0A3B0CB80</accession>
<keyword evidence="3" id="KW-1185">Reference proteome</keyword>
<feature type="binding site" evidence="1">
    <location>
        <position position="261"/>
    </location>
    <ligand>
        <name>Zn(2+)</name>
        <dbReference type="ChEBI" id="CHEBI:29105"/>
    </ligand>
</feature>
<dbReference type="GO" id="GO:0005886">
    <property type="term" value="C:plasma membrane"/>
    <property type="evidence" value="ECO:0007669"/>
    <property type="project" value="TreeGrafter"/>
</dbReference>
<comment type="caution">
    <text evidence="2">The sequence shown here is derived from an EMBL/GenBank/DDBJ whole genome shotgun (WGS) entry which is preliminary data.</text>
</comment>
<evidence type="ECO:0000256" key="1">
    <source>
        <dbReference type="PIRSR" id="PIRSR607822-1"/>
    </source>
</evidence>
<dbReference type="GO" id="GO:0046872">
    <property type="term" value="F:metal ion binding"/>
    <property type="evidence" value="ECO:0007669"/>
    <property type="project" value="UniProtKB-KW"/>
</dbReference>
<proteinExistence type="predicted"/>
<evidence type="ECO:0000313" key="3">
    <source>
        <dbReference type="Proteomes" id="UP000276603"/>
    </source>
</evidence>
<gene>
    <name evidence="2" type="ORF">D7Z94_07745</name>
</gene>
<dbReference type="OrthoDB" id="6313827at2"/>
<dbReference type="PRINTS" id="PR01950">
    <property type="entry name" value="LANCSUPER"/>
</dbReference>
<dbReference type="EMBL" id="RBCJ01000002">
    <property type="protein sequence ID" value="RKN80847.1"/>
    <property type="molecule type" value="Genomic_DNA"/>
</dbReference>
<dbReference type="PRINTS" id="PR01955">
    <property type="entry name" value="LANCFRANKIA"/>
</dbReference>
<dbReference type="SUPFAM" id="SSF158745">
    <property type="entry name" value="LanC-like"/>
    <property type="match status" value="1"/>
</dbReference>
<organism evidence="2 3">
    <name type="scientific">Ulvibacterium marinum</name>
    <dbReference type="NCBI Taxonomy" id="2419782"/>
    <lineage>
        <taxon>Bacteria</taxon>
        <taxon>Pseudomonadati</taxon>
        <taxon>Bacteroidota</taxon>
        <taxon>Flavobacteriia</taxon>
        <taxon>Flavobacteriales</taxon>
        <taxon>Flavobacteriaceae</taxon>
        <taxon>Ulvibacterium</taxon>
    </lineage>
</organism>
<dbReference type="InterPro" id="IPR007822">
    <property type="entry name" value="LANC-like"/>
</dbReference>
<dbReference type="InterPro" id="IPR033889">
    <property type="entry name" value="LanC"/>
</dbReference>
<reference evidence="2 3" key="1">
    <citation type="submission" date="2018-10" db="EMBL/GenBank/DDBJ databases">
        <title>Ulvibacterium marinum gen. nov., sp. nov., a novel marine bacterium of the family Flavobacteriaceae, isolated from a culture of the green alga Ulva prolifera.</title>
        <authorList>
            <person name="Zhang Z."/>
        </authorList>
    </citation>
    <scope>NUCLEOTIDE SEQUENCE [LARGE SCALE GENOMIC DNA]</scope>
    <source>
        <strain evidence="2 3">CCMM003</strain>
    </source>
</reference>